<dbReference type="Pfam" id="PF13377">
    <property type="entry name" value="Peripla_BP_3"/>
    <property type="match status" value="1"/>
</dbReference>
<dbReference type="InterPro" id="IPR010982">
    <property type="entry name" value="Lambda_DNA-bd_dom_sf"/>
</dbReference>
<proteinExistence type="predicted"/>
<dbReference type="InterPro" id="IPR000843">
    <property type="entry name" value="HTH_LacI"/>
</dbReference>
<evidence type="ECO:0000259" key="5">
    <source>
        <dbReference type="PROSITE" id="PS50943"/>
    </source>
</evidence>
<dbReference type="PROSITE" id="PS00356">
    <property type="entry name" value="HTH_LACI_1"/>
    <property type="match status" value="1"/>
</dbReference>
<dbReference type="GO" id="GO:0000976">
    <property type="term" value="F:transcription cis-regulatory region binding"/>
    <property type="evidence" value="ECO:0007669"/>
    <property type="project" value="TreeGrafter"/>
</dbReference>
<keyword evidence="1" id="KW-0805">Transcription regulation</keyword>
<feature type="domain" description="HTH lacI-type" evidence="4">
    <location>
        <begin position="2"/>
        <end position="56"/>
    </location>
</feature>
<dbReference type="GO" id="GO:0003700">
    <property type="term" value="F:DNA-binding transcription factor activity"/>
    <property type="evidence" value="ECO:0007669"/>
    <property type="project" value="TreeGrafter"/>
</dbReference>
<accession>A0A414J588</accession>
<sequence>MSTIFDVAKAAGVSKSTVSRVLNGESGVKEATREAVEKAIRELKYTPSYLAQGIRTGKTKTIAMVVPEYTNIFYNELFRGVEDIALKYGYMVFVCNTERSRRSEIEYTEEILKRNVDGIIYNTYSNSEEMLNYLRTLSQKLPVVYTNHLFQEDEPVSYVYTDGFESNREAVHYLYEKGRTTIGYIRNTTDISVIEDRYEGYQQGLRDCGIPFREEYVYQAKQSTEPDYIALGAEAAKYYEGLDETPKAVIAAIDALAIGCVQQFQKDGVCIPEQVNVIGFDNISLSSLIQPPLTTISQPIRLIGQKAAEIIIAKLDGREIEDKVVFPGNLILRATTDL</sequence>
<dbReference type="PANTHER" id="PTHR30146:SF149">
    <property type="entry name" value="HTH-TYPE TRANSCRIPTIONAL REGULATOR EBGR"/>
    <property type="match status" value="1"/>
</dbReference>
<keyword evidence="2" id="KW-0238">DNA-binding</keyword>
<evidence type="ECO:0000256" key="2">
    <source>
        <dbReference type="ARBA" id="ARBA00023125"/>
    </source>
</evidence>
<reference evidence="6 7" key="1">
    <citation type="submission" date="2018-08" db="EMBL/GenBank/DDBJ databases">
        <title>A genome reference for cultivated species of the human gut microbiota.</title>
        <authorList>
            <person name="Zou Y."/>
            <person name="Xue W."/>
            <person name="Luo G."/>
        </authorList>
    </citation>
    <scope>NUCLEOTIDE SEQUENCE [LARGE SCALE GENOMIC DNA]</scope>
    <source>
        <strain evidence="6 7">AM28-23</strain>
    </source>
</reference>
<dbReference type="PROSITE" id="PS50943">
    <property type="entry name" value="HTH_CROC1"/>
    <property type="match status" value="1"/>
</dbReference>
<dbReference type="EMBL" id="QSKF01000007">
    <property type="protein sequence ID" value="RHE39576.1"/>
    <property type="molecule type" value="Genomic_DNA"/>
</dbReference>
<keyword evidence="3" id="KW-0804">Transcription</keyword>
<dbReference type="SMART" id="SM00354">
    <property type="entry name" value="HTH_LACI"/>
    <property type="match status" value="1"/>
</dbReference>
<evidence type="ECO:0000313" key="7">
    <source>
        <dbReference type="Proteomes" id="UP000283745"/>
    </source>
</evidence>
<evidence type="ECO:0000256" key="3">
    <source>
        <dbReference type="ARBA" id="ARBA00023163"/>
    </source>
</evidence>
<name>A0A414J588_9FIRM</name>
<evidence type="ECO:0000313" key="6">
    <source>
        <dbReference type="EMBL" id="RHE39576.1"/>
    </source>
</evidence>
<protein>
    <submittedName>
        <fullName evidence="6">LacI family transcriptional regulator</fullName>
    </submittedName>
</protein>
<dbReference type="PRINTS" id="PR00036">
    <property type="entry name" value="HTHLACI"/>
</dbReference>
<evidence type="ECO:0000259" key="4">
    <source>
        <dbReference type="PROSITE" id="PS50932"/>
    </source>
</evidence>
<organism evidence="6 7">
    <name type="scientific">Blautia obeum</name>
    <dbReference type="NCBI Taxonomy" id="40520"/>
    <lineage>
        <taxon>Bacteria</taxon>
        <taxon>Bacillati</taxon>
        <taxon>Bacillota</taxon>
        <taxon>Clostridia</taxon>
        <taxon>Lachnospirales</taxon>
        <taxon>Lachnospiraceae</taxon>
        <taxon>Blautia</taxon>
    </lineage>
</organism>
<dbReference type="Proteomes" id="UP000283745">
    <property type="component" value="Unassembled WGS sequence"/>
</dbReference>
<feature type="domain" description="HTH cro/C1-type" evidence="5">
    <location>
        <begin position="6"/>
        <end position="50"/>
    </location>
</feature>
<dbReference type="RefSeq" id="WP_015541605.1">
    <property type="nucleotide sequence ID" value="NZ_CABJFK010000007.1"/>
</dbReference>
<dbReference type="InterPro" id="IPR046335">
    <property type="entry name" value="LacI/GalR-like_sensor"/>
</dbReference>
<evidence type="ECO:0000256" key="1">
    <source>
        <dbReference type="ARBA" id="ARBA00023015"/>
    </source>
</evidence>
<dbReference type="Gene3D" id="1.10.260.40">
    <property type="entry name" value="lambda repressor-like DNA-binding domains"/>
    <property type="match status" value="1"/>
</dbReference>
<dbReference type="SUPFAM" id="SSF47413">
    <property type="entry name" value="lambda repressor-like DNA-binding domains"/>
    <property type="match status" value="1"/>
</dbReference>
<dbReference type="InterPro" id="IPR001387">
    <property type="entry name" value="Cro/C1-type_HTH"/>
</dbReference>
<dbReference type="InterPro" id="IPR028082">
    <property type="entry name" value="Peripla_BP_I"/>
</dbReference>
<dbReference type="CDD" id="cd06267">
    <property type="entry name" value="PBP1_LacI_sugar_binding-like"/>
    <property type="match status" value="1"/>
</dbReference>
<dbReference type="AlphaFoldDB" id="A0A414J588"/>
<gene>
    <name evidence="6" type="ORF">DW740_10060</name>
</gene>
<dbReference type="PROSITE" id="PS50932">
    <property type="entry name" value="HTH_LACI_2"/>
    <property type="match status" value="1"/>
</dbReference>
<dbReference type="PANTHER" id="PTHR30146">
    <property type="entry name" value="LACI-RELATED TRANSCRIPTIONAL REPRESSOR"/>
    <property type="match status" value="1"/>
</dbReference>
<comment type="caution">
    <text evidence="6">The sequence shown here is derived from an EMBL/GenBank/DDBJ whole genome shotgun (WGS) entry which is preliminary data.</text>
</comment>
<dbReference type="Gene3D" id="3.40.50.2300">
    <property type="match status" value="2"/>
</dbReference>
<dbReference type="CDD" id="cd01392">
    <property type="entry name" value="HTH_LacI"/>
    <property type="match status" value="1"/>
</dbReference>
<dbReference type="SUPFAM" id="SSF53822">
    <property type="entry name" value="Periplasmic binding protein-like I"/>
    <property type="match status" value="1"/>
</dbReference>
<dbReference type="Pfam" id="PF00356">
    <property type="entry name" value="LacI"/>
    <property type="match status" value="1"/>
</dbReference>